<feature type="region of interest" description="Disordered" evidence="1">
    <location>
        <begin position="1"/>
        <end position="53"/>
    </location>
</feature>
<proteinExistence type="predicted"/>
<evidence type="ECO:0000313" key="3">
    <source>
        <dbReference type="Proteomes" id="UP001153269"/>
    </source>
</evidence>
<dbReference type="EMBL" id="CADEAL010002017">
    <property type="protein sequence ID" value="CAB1437375.1"/>
    <property type="molecule type" value="Genomic_DNA"/>
</dbReference>
<reference evidence="2" key="1">
    <citation type="submission" date="2020-03" db="EMBL/GenBank/DDBJ databases">
        <authorList>
            <person name="Weist P."/>
        </authorList>
    </citation>
    <scope>NUCLEOTIDE SEQUENCE</scope>
</reference>
<comment type="caution">
    <text evidence="2">The sequence shown here is derived from an EMBL/GenBank/DDBJ whole genome shotgun (WGS) entry which is preliminary data.</text>
</comment>
<organism evidence="2 3">
    <name type="scientific">Pleuronectes platessa</name>
    <name type="common">European plaice</name>
    <dbReference type="NCBI Taxonomy" id="8262"/>
    <lineage>
        <taxon>Eukaryota</taxon>
        <taxon>Metazoa</taxon>
        <taxon>Chordata</taxon>
        <taxon>Craniata</taxon>
        <taxon>Vertebrata</taxon>
        <taxon>Euteleostomi</taxon>
        <taxon>Actinopterygii</taxon>
        <taxon>Neopterygii</taxon>
        <taxon>Teleostei</taxon>
        <taxon>Neoteleostei</taxon>
        <taxon>Acanthomorphata</taxon>
        <taxon>Carangaria</taxon>
        <taxon>Pleuronectiformes</taxon>
        <taxon>Pleuronectoidei</taxon>
        <taxon>Pleuronectidae</taxon>
        <taxon>Pleuronectes</taxon>
    </lineage>
</organism>
<gene>
    <name evidence="2" type="ORF">PLEPLA_LOCUS25371</name>
</gene>
<dbReference type="Proteomes" id="UP001153269">
    <property type="component" value="Unassembled WGS sequence"/>
</dbReference>
<accession>A0A9N7UR83</accession>
<keyword evidence="3" id="KW-1185">Reference proteome</keyword>
<name>A0A9N7UR83_PLEPL</name>
<evidence type="ECO:0000313" key="2">
    <source>
        <dbReference type="EMBL" id="CAB1437375.1"/>
    </source>
</evidence>
<dbReference type="AlphaFoldDB" id="A0A9N7UR83"/>
<feature type="region of interest" description="Disordered" evidence="1">
    <location>
        <begin position="67"/>
        <end position="97"/>
    </location>
</feature>
<evidence type="ECO:0000256" key="1">
    <source>
        <dbReference type="SAM" id="MobiDB-lite"/>
    </source>
</evidence>
<protein>
    <submittedName>
        <fullName evidence="2">Uncharacterized protein</fullName>
    </submittedName>
</protein>
<feature type="compositionally biased region" description="Acidic residues" evidence="1">
    <location>
        <begin position="1"/>
        <end position="16"/>
    </location>
</feature>
<feature type="compositionally biased region" description="Polar residues" evidence="1">
    <location>
        <begin position="25"/>
        <end position="35"/>
    </location>
</feature>
<sequence>MWEDEDEDEDEDETEPCIERAPVCSASSRGKSVSNHLRGHTRPNCPDCSPDSWAHPGKSRIHAKYEVDSRQDLSQQNLETSSDCGSEPGRTLQARVQKPLCGSGSRVMKTRLVVLTGPELLDRTRFHCEPPGVEK</sequence>
<feature type="compositionally biased region" description="Polar residues" evidence="1">
    <location>
        <begin position="72"/>
        <end position="84"/>
    </location>
</feature>